<name>A0A926P4Q7_9HYPH</name>
<dbReference type="Proteomes" id="UP000598467">
    <property type="component" value="Unassembled WGS sequence"/>
</dbReference>
<comment type="caution">
    <text evidence="1">The sequence shown here is derived from an EMBL/GenBank/DDBJ whole genome shotgun (WGS) entry which is preliminary data.</text>
</comment>
<proteinExistence type="predicted"/>
<evidence type="ECO:0000313" key="1">
    <source>
        <dbReference type="EMBL" id="MBD1549478.1"/>
    </source>
</evidence>
<organism evidence="1 2">
    <name type="scientific">Roseibium aggregatum</name>
    <dbReference type="NCBI Taxonomy" id="187304"/>
    <lineage>
        <taxon>Bacteria</taxon>
        <taxon>Pseudomonadati</taxon>
        <taxon>Pseudomonadota</taxon>
        <taxon>Alphaproteobacteria</taxon>
        <taxon>Hyphomicrobiales</taxon>
        <taxon>Stappiaceae</taxon>
        <taxon>Roseibium</taxon>
    </lineage>
</organism>
<reference evidence="1" key="1">
    <citation type="submission" date="2020-05" db="EMBL/GenBank/DDBJ databases">
        <title>Identification of trans-AT polyketide cluster in two marine bacteria, producers of a novel glutaramide-containing polyketide sesbanimide D and analogs.</title>
        <authorList>
            <person name="Kacar D."/>
            <person name="Rodriguez P."/>
            <person name="Canedo L."/>
            <person name="Gonzalez E."/>
            <person name="Galan B."/>
            <person name="De La Calle F."/>
            <person name="Garcia J.L."/>
        </authorList>
    </citation>
    <scope>NUCLEOTIDE SEQUENCE</scope>
    <source>
        <strain evidence="1">PHM038</strain>
    </source>
</reference>
<protein>
    <submittedName>
        <fullName evidence="1">Uncharacterized protein</fullName>
    </submittedName>
</protein>
<gene>
    <name evidence="1" type="ORF">HK439_24735</name>
</gene>
<evidence type="ECO:0000313" key="2">
    <source>
        <dbReference type="Proteomes" id="UP000598467"/>
    </source>
</evidence>
<accession>A0A926P4Q7</accession>
<dbReference type="AlphaFoldDB" id="A0A926P4Q7"/>
<sequence length="123" mass="14058">MPVDKNNLLKIWSDRLAMFQRHRGSGYRSGYQIWRWHAADAADNLASIKCLLSRMNPGEFDTDMSFVAEYDNRLDRIIKLIESDREAGLKELAHLAEAGDKSAIELYALELSWETPTAEEAVQ</sequence>
<dbReference type="EMBL" id="JABFCZ010000039">
    <property type="protein sequence ID" value="MBD1549478.1"/>
    <property type="molecule type" value="Genomic_DNA"/>
</dbReference>